<protein>
    <recommendedName>
        <fullName evidence="3">Phytocyanin domain-containing protein</fullName>
    </recommendedName>
</protein>
<dbReference type="FunFam" id="2.60.40.420:FF:000048">
    <property type="entry name" value="Early nodulin-like protein 18"/>
    <property type="match status" value="1"/>
</dbReference>
<evidence type="ECO:0000256" key="1">
    <source>
        <dbReference type="SAM" id="Phobius"/>
    </source>
</evidence>
<dbReference type="PANTHER" id="PTHR33021:SF213">
    <property type="entry name" value="OS12G0454600 PROTEIN"/>
    <property type="match status" value="1"/>
</dbReference>
<dbReference type="EMBL" id="JBBNAE010000002">
    <property type="protein sequence ID" value="KAK9144420.1"/>
    <property type="molecule type" value="Genomic_DNA"/>
</dbReference>
<name>A0AAP0K4B1_9MAGN</name>
<dbReference type="AlphaFoldDB" id="A0AAP0K4B1"/>
<keyword evidence="1" id="KW-0472">Membrane</keyword>
<feature type="chain" id="PRO_5042855426" description="Phytocyanin domain-containing protein" evidence="2">
    <location>
        <begin position="27"/>
        <end position="222"/>
    </location>
</feature>
<evidence type="ECO:0000256" key="2">
    <source>
        <dbReference type="SAM" id="SignalP"/>
    </source>
</evidence>
<organism evidence="4 5">
    <name type="scientific">Stephania japonica</name>
    <dbReference type="NCBI Taxonomy" id="461633"/>
    <lineage>
        <taxon>Eukaryota</taxon>
        <taxon>Viridiplantae</taxon>
        <taxon>Streptophyta</taxon>
        <taxon>Embryophyta</taxon>
        <taxon>Tracheophyta</taxon>
        <taxon>Spermatophyta</taxon>
        <taxon>Magnoliopsida</taxon>
        <taxon>Ranunculales</taxon>
        <taxon>Menispermaceae</taxon>
        <taxon>Menispermoideae</taxon>
        <taxon>Cissampelideae</taxon>
        <taxon>Stephania</taxon>
    </lineage>
</organism>
<keyword evidence="5" id="KW-1185">Reference proteome</keyword>
<dbReference type="InterPro" id="IPR039391">
    <property type="entry name" value="Phytocyanin-like"/>
</dbReference>
<evidence type="ECO:0000313" key="4">
    <source>
        <dbReference type="EMBL" id="KAK9144420.1"/>
    </source>
</evidence>
<dbReference type="PANTHER" id="PTHR33021">
    <property type="entry name" value="BLUE COPPER PROTEIN"/>
    <property type="match status" value="1"/>
</dbReference>
<keyword evidence="1" id="KW-1133">Transmembrane helix</keyword>
<dbReference type="PROSITE" id="PS51485">
    <property type="entry name" value="PHYTOCYANIN"/>
    <property type="match status" value="1"/>
</dbReference>
<comment type="caution">
    <text evidence="4">The sequence shown here is derived from an EMBL/GenBank/DDBJ whole genome shotgun (WGS) entry which is preliminary data.</text>
</comment>
<dbReference type="Pfam" id="PF02298">
    <property type="entry name" value="Cu_bind_like"/>
    <property type="match status" value="1"/>
</dbReference>
<gene>
    <name evidence="4" type="ORF">Sjap_004323</name>
</gene>
<feature type="transmembrane region" description="Helical" evidence="1">
    <location>
        <begin position="200"/>
        <end position="221"/>
    </location>
</feature>
<keyword evidence="2" id="KW-0732">Signal</keyword>
<dbReference type="InterPro" id="IPR008972">
    <property type="entry name" value="Cupredoxin"/>
</dbReference>
<accession>A0AAP0K4B1</accession>
<sequence length="222" mass="23115">MASPPPPTPPILLVLIIAAAATTASAYTNHTVGDAAGWLYNNSTSSPAADYSKWAASQSFSLGDFLIFNTTTDQTVVQTYNGTTYKACSADDAEDTDTFLYVGGDPADARPTDLAVPLTKEGTNYFFSDADSGERCRQGMAFKITVGKGQGLPPSLNRPPPPPYAAPPSPVVGLVGGPNSTGQQESFFHANGGADANANVRAWCSGGGALLVFFAVFSLFLF</sequence>
<feature type="signal peptide" evidence="2">
    <location>
        <begin position="1"/>
        <end position="26"/>
    </location>
</feature>
<dbReference type="InterPro" id="IPR003245">
    <property type="entry name" value="Phytocyanin_dom"/>
</dbReference>
<dbReference type="GO" id="GO:0005886">
    <property type="term" value="C:plasma membrane"/>
    <property type="evidence" value="ECO:0007669"/>
    <property type="project" value="TreeGrafter"/>
</dbReference>
<dbReference type="SUPFAM" id="SSF49503">
    <property type="entry name" value="Cupredoxins"/>
    <property type="match status" value="1"/>
</dbReference>
<dbReference type="GO" id="GO:0009055">
    <property type="term" value="F:electron transfer activity"/>
    <property type="evidence" value="ECO:0007669"/>
    <property type="project" value="InterPro"/>
</dbReference>
<dbReference type="Proteomes" id="UP001417504">
    <property type="component" value="Unassembled WGS sequence"/>
</dbReference>
<proteinExistence type="predicted"/>
<feature type="domain" description="Phytocyanin" evidence="3">
    <location>
        <begin position="28"/>
        <end position="148"/>
    </location>
</feature>
<evidence type="ECO:0000313" key="5">
    <source>
        <dbReference type="Proteomes" id="UP001417504"/>
    </source>
</evidence>
<reference evidence="4 5" key="1">
    <citation type="submission" date="2024-01" db="EMBL/GenBank/DDBJ databases">
        <title>Genome assemblies of Stephania.</title>
        <authorList>
            <person name="Yang L."/>
        </authorList>
    </citation>
    <scope>NUCLEOTIDE SEQUENCE [LARGE SCALE GENOMIC DNA]</scope>
    <source>
        <strain evidence="4">QJT</strain>
        <tissue evidence="4">Leaf</tissue>
    </source>
</reference>
<dbReference type="Gene3D" id="2.60.40.420">
    <property type="entry name" value="Cupredoxins - blue copper proteins"/>
    <property type="match status" value="1"/>
</dbReference>
<keyword evidence="1" id="KW-0812">Transmembrane</keyword>
<evidence type="ECO:0000259" key="3">
    <source>
        <dbReference type="PROSITE" id="PS51485"/>
    </source>
</evidence>